<gene>
    <name evidence="1" type="ORF">SMN809_LOCUS27026</name>
</gene>
<protein>
    <submittedName>
        <fullName evidence="1">Uncharacterized protein</fullName>
    </submittedName>
</protein>
<feature type="non-terminal residue" evidence="1">
    <location>
        <position position="24"/>
    </location>
</feature>
<dbReference type="EMBL" id="CAJOBI010040643">
    <property type="protein sequence ID" value="CAF4322722.1"/>
    <property type="molecule type" value="Genomic_DNA"/>
</dbReference>
<sequence length="24" mass="2976">MKHRRVKRAYMLRTSPYGLRKRNG</sequence>
<accession>A0A8S2ULI2</accession>
<evidence type="ECO:0000313" key="1">
    <source>
        <dbReference type="EMBL" id="CAF4322722.1"/>
    </source>
</evidence>
<organism evidence="1 2">
    <name type="scientific">Rotaria magnacalcarata</name>
    <dbReference type="NCBI Taxonomy" id="392030"/>
    <lineage>
        <taxon>Eukaryota</taxon>
        <taxon>Metazoa</taxon>
        <taxon>Spiralia</taxon>
        <taxon>Gnathifera</taxon>
        <taxon>Rotifera</taxon>
        <taxon>Eurotatoria</taxon>
        <taxon>Bdelloidea</taxon>
        <taxon>Philodinida</taxon>
        <taxon>Philodinidae</taxon>
        <taxon>Rotaria</taxon>
    </lineage>
</organism>
<proteinExistence type="predicted"/>
<dbReference type="Proteomes" id="UP000676336">
    <property type="component" value="Unassembled WGS sequence"/>
</dbReference>
<dbReference type="AlphaFoldDB" id="A0A8S2ULI2"/>
<comment type="caution">
    <text evidence="1">The sequence shown here is derived from an EMBL/GenBank/DDBJ whole genome shotgun (WGS) entry which is preliminary data.</text>
</comment>
<evidence type="ECO:0000313" key="2">
    <source>
        <dbReference type="Proteomes" id="UP000676336"/>
    </source>
</evidence>
<name>A0A8S2ULI2_9BILA</name>
<reference evidence="1" key="1">
    <citation type="submission" date="2021-02" db="EMBL/GenBank/DDBJ databases">
        <authorList>
            <person name="Nowell W R."/>
        </authorList>
    </citation>
    <scope>NUCLEOTIDE SEQUENCE</scope>
</reference>